<feature type="compositionally biased region" description="Polar residues" evidence="1">
    <location>
        <begin position="43"/>
        <end position="66"/>
    </location>
</feature>
<dbReference type="EMBL" id="JANAWD010001219">
    <property type="protein sequence ID" value="KAJ3473887.1"/>
    <property type="molecule type" value="Genomic_DNA"/>
</dbReference>
<comment type="caution">
    <text evidence="2">The sequence shown here is derived from an EMBL/GenBank/DDBJ whole genome shotgun (WGS) entry which is preliminary data.</text>
</comment>
<feature type="region of interest" description="Disordered" evidence="1">
    <location>
        <begin position="1"/>
        <end position="66"/>
    </location>
</feature>
<protein>
    <submittedName>
        <fullName evidence="2">Uncharacterized protein</fullName>
    </submittedName>
</protein>
<keyword evidence="3" id="KW-1185">Reference proteome</keyword>
<evidence type="ECO:0000313" key="2">
    <source>
        <dbReference type="EMBL" id="KAJ3473887.1"/>
    </source>
</evidence>
<feature type="compositionally biased region" description="Polar residues" evidence="1">
    <location>
        <begin position="124"/>
        <end position="133"/>
    </location>
</feature>
<name>A0AAD5Y9K1_9APHY</name>
<sequence>MSILARVPPTGTIHEEDMQDPTDALKVPITGGEDPFEGLLSGMSINTDQPAGSPTHTTDPQPTPSLLDQAEDFLEEVFIRIAGPRAPSRRGHRGNNNNNREFNRNSHTNNGSALGLEGVPNPHTPISHSAAESTSRRRRGVRFADPYSRESRPSRKIGTSQWSSPPLPLPSSTSPEETNFLESPPSPTPIKTASSSSCRSRRRGSERGIGAGSHSPPITRRWKCVDLPDVDGDFQEQGQVPPPPAQREPEITTAQKYPGHSHQDFVNARVAALIGASTSTSTSASSSSISTPAPTLDTTSSDAAAPSDSPIRCRAGLGLKKPSFSHTFFDNRRASRIRAALPSNRPKPRPRSQHTSTRVCIISPTRTSLQSAFTPHQKDLHSFFHRLHATKFMRYASMWGKERSLEDGLVRRVLNMGGRRLRGVREDLAWRWDGDCVMGDGGVER</sequence>
<evidence type="ECO:0000256" key="1">
    <source>
        <dbReference type="SAM" id="MobiDB-lite"/>
    </source>
</evidence>
<accession>A0AAD5Y9K1</accession>
<feature type="region of interest" description="Disordered" evidence="1">
    <location>
        <begin position="279"/>
        <end position="309"/>
    </location>
</feature>
<gene>
    <name evidence="2" type="ORF">NLI96_g12772</name>
</gene>
<feature type="region of interest" description="Disordered" evidence="1">
    <location>
        <begin position="82"/>
        <end position="249"/>
    </location>
</feature>
<evidence type="ECO:0000313" key="3">
    <source>
        <dbReference type="Proteomes" id="UP001212997"/>
    </source>
</evidence>
<dbReference type="Proteomes" id="UP001212997">
    <property type="component" value="Unassembled WGS sequence"/>
</dbReference>
<dbReference type="AlphaFoldDB" id="A0AAD5Y9K1"/>
<feature type="compositionally biased region" description="Low complexity" evidence="1">
    <location>
        <begin position="94"/>
        <end position="110"/>
    </location>
</feature>
<reference evidence="2" key="1">
    <citation type="submission" date="2022-07" db="EMBL/GenBank/DDBJ databases">
        <title>Genome Sequence of Physisporinus lineatus.</title>
        <authorList>
            <person name="Buettner E."/>
        </authorList>
    </citation>
    <scope>NUCLEOTIDE SEQUENCE</scope>
    <source>
        <strain evidence="2">VT162</strain>
    </source>
</reference>
<organism evidence="2 3">
    <name type="scientific">Meripilus lineatus</name>
    <dbReference type="NCBI Taxonomy" id="2056292"/>
    <lineage>
        <taxon>Eukaryota</taxon>
        <taxon>Fungi</taxon>
        <taxon>Dikarya</taxon>
        <taxon>Basidiomycota</taxon>
        <taxon>Agaricomycotina</taxon>
        <taxon>Agaricomycetes</taxon>
        <taxon>Polyporales</taxon>
        <taxon>Meripilaceae</taxon>
        <taxon>Meripilus</taxon>
    </lineage>
</organism>
<proteinExistence type="predicted"/>